<gene>
    <name evidence="1" type="ORF">ERUC_LOCUS10280</name>
</gene>
<reference evidence="1 2" key="1">
    <citation type="submission" date="2022-03" db="EMBL/GenBank/DDBJ databases">
        <authorList>
            <person name="Macdonald S."/>
            <person name="Ahmed S."/>
            <person name="Newling K."/>
        </authorList>
    </citation>
    <scope>NUCLEOTIDE SEQUENCE [LARGE SCALE GENOMIC DNA]</scope>
</reference>
<name>A0ABC8JF13_ERUVS</name>
<keyword evidence="2" id="KW-1185">Reference proteome</keyword>
<dbReference type="Proteomes" id="UP001642260">
    <property type="component" value="Unassembled WGS sequence"/>
</dbReference>
<sequence>MQFRTLLLKLLGSNHVGDCVLTLAASLLTKLTLVKSCLRFSNILKKAPKFVKKNLSVDSYSFSANPIPNTVADKKLYVPWVEDKKSNMRMLHISHMDDLIANSMNILEPALVDSLSVQELVFGDEAHITWFIGSWTMHVGFC</sequence>
<accession>A0ABC8JF13</accession>
<comment type="caution">
    <text evidence="1">The sequence shown here is derived from an EMBL/GenBank/DDBJ whole genome shotgun (WGS) entry which is preliminary data.</text>
</comment>
<dbReference type="AlphaFoldDB" id="A0ABC8JF13"/>
<dbReference type="Gene3D" id="3.40.50.10420">
    <property type="entry name" value="NagB/RpiA/CoA transferase-like"/>
    <property type="match status" value="1"/>
</dbReference>
<organism evidence="1 2">
    <name type="scientific">Eruca vesicaria subsp. sativa</name>
    <name type="common">Garden rocket</name>
    <name type="synonym">Eruca sativa</name>
    <dbReference type="NCBI Taxonomy" id="29727"/>
    <lineage>
        <taxon>Eukaryota</taxon>
        <taxon>Viridiplantae</taxon>
        <taxon>Streptophyta</taxon>
        <taxon>Embryophyta</taxon>
        <taxon>Tracheophyta</taxon>
        <taxon>Spermatophyta</taxon>
        <taxon>Magnoliopsida</taxon>
        <taxon>eudicotyledons</taxon>
        <taxon>Gunneridae</taxon>
        <taxon>Pentapetalae</taxon>
        <taxon>rosids</taxon>
        <taxon>malvids</taxon>
        <taxon>Brassicales</taxon>
        <taxon>Brassicaceae</taxon>
        <taxon>Brassiceae</taxon>
        <taxon>Eruca</taxon>
    </lineage>
</organism>
<proteinExistence type="predicted"/>
<dbReference type="EMBL" id="CAKOAT010101821">
    <property type="protein sequence ID" value="CAH8324991.1"/>
    <property type="molecule type" value="Genomic_DNA"/>
</dbReference>
<evidence type="ECO:0000313" key="1">
    <source>
        <dbReference type="EMBL" id="CAH8324991.1"/>
    </source>
</evidence>
<dbReference type="InterPro" id="IPR024185">
    <property type="entry name" value="FTHF_cligase-like_sf"/>
</dbReference>
<evidence type="ECO:0000313" key="2">
    <source>
        <dbReference type="Proteomes" id="UP001642260"/>
    </source>
</evidence>
<protein>
    <submittedName>
        <fullName evidence="1">Uncharacterized protein</fullName>
    </submittedName>
</protein>